<reference evidence="6" key="1">
    <citation type="submission" date="2023-07" db="EMBL/GenBank/DDBJ databases">
        <title>30 novel species of actinomycetes from the DSMZ collection.</title>
        <authorList>
            <person name="Nouioui I."/>
        </authorList>
    </citation>
    <scope>NUCLEOTIDE SEQUENCE [LARGE SCALE GENOMIC DNA]</scope>
    <source>
        <strain evidence="5 6">DSM 44917</strain>
    </source>
</reference>
<feature type="region of interest" description="Disordered" evidence="1">
    <location>
        <begin position="125"/>
        <end position="147"/>
    </location>
</feature>
<feature type="domain" description="Transposase IS4-like" evidence="2">
    <location>
        <begin position="132"/>
        <end position="271"/>
    </location>
</feature>
<dbReference type="PANTHER" id="PTHR30007">
    <property type="entry name" value="PHP DOMAIN PROTEIN"/>
    <property type="match status" value="1"/>
</dbReference>
<accession>A0ABU2LDJ5</accession>
<evidence type="ECO:0000259" key="2">
    <source>
        <dbReference type="Pfam" id="PF01609"/>
    </source>
</evidence>
<organism evidence="4 6">
    <name type="scientific">Streptomyces boetiae</name>
    <dbReference type="NCBI Taxonomy" id="3075541"/>
    <lineage>
        <taxon>Bacteria</taxon>
        <taxon>Bacillati</taxon>
        <taxon>Actinomycetota</taxon>
        <taxon>Actinomycetes</taxon>
        <taxon>Kitasatosporales</taxon>
        <taxon>Streptomycetaceae</taxon>
        <taxon>Streptomyces</taxon>
    </lineage>
</organism>
<dbReference type="EMBL" id="JAVREN010000043">
    <property type="protein sequence ID" value="MDT0309659.1"/>
    <property type="molecule type" value="Genomic_DNA"/>
</dbReference>
<evidence type="ECO:0000313" key="6">
    <source>
        <dbReference type="Proteomes" id="UP001183388"/>
    </source>
</evidence>
<comment type="caution">
    <text evidence="4">The sequence shown here is derived from an EMBL/GenBank/DDBJ whole genome shotgun (WGS) entry which is preliminary data.</text>
</comment>
<evidence type="ECO:0000313" key="4">
    <source>
        <dbReference type="EMBL" id="MDT0309659.1"/>
    </source>
</evidence>
<dbReference type="RefSeq" id="WP_311632645.1">
    <property type="nucleotide sequence ID" value="NZ_JAVREN010000043.1"/>
</dbReference>
<dbReference type="Proteomes" id="UP001183388">
    <property type="component" value="Unassembled WGS sequence"/>
</dbReference>
<dbReference type="Pfam" id="PF13340">
    <property type="entry name" value="DUF4096"/>
    <property type="match status" value="1"/>
</dbReference>
<name>A0ABU2LDJ5_9ACTN</name>
<feature type="domain" description="Insertion element IS402-like" evidence="3">
    <location>
        <begin position="26"/>
        <end position="101"/>
    </location>
</feature>
<dbReference type="InterPro" id="IPR002559">
    <property type="entry name" value="Transposase_11"/>
</dbReference>
<dbReference type="NCBIfam" id="NF033580">
    <property type="entry name" value="transpos_IS5_3"/>
    <property type="match status" value="1"/>
</dbReference>
<dbReference type="InterPro" id="IPR025161">
    <property type="entry name" value="IS402-like_dom"/>
</dbReference>
<keyword evidence="6" id="KW-1185">Reference proteome</keyword>
<proteinExistence type="predicted"/>
<evidence type="ECO:0000256" key="1">
    <source>
        <dbReference type="SAM" id="MobiDB-lite"/>
    </source>
</evidence>
<evidence type="ECO:0000313" key="5">
    <source>
        <dbReference type="EMBL" id="MDT0309683.1"/>
    </source>
</evidence>
<reference evidence="4" key="2">
    <citation type="submission" date="2024-05" db="EMBL/GenBank/DDBJ databases">
        <title>30 novel species of actinomycetes from the DSMZ collection.</title>
        <authorList>
            <person name="Nouioui I."/>
        </authorList>
    </citation>
    <scope>NUCLEOTIDE SEQUENCE</scope>
    <source>
        <strain evidence="4 6">DSM 44917</strain>
    </source>
</reference>
<evidence type="ECO:0000259" key="3">
    <source>
        <dbReference type="Pfam" id="PF13340"/>
    </source>
</evidence>
<feature type="region of interest" description="Disordered" evidence="1">
    <location>
        <begin position="182"/>
        <end position="209"/>
    </location>
</feature>
<dbReference type="EMBL" id="JAVREN010000043">
    <property type="protein sequence ID" value="MDT0309683.1"/>
    <property type="molecule type" value="Genomic_DNA"/>
</dbReference>
<gene>
    <name evidence="4" type="ORF">RM780_22255</name>
    <name evidence="5" type="ORF">RM780_22380</name>
</gene>
<dbReference type="PANTHER" id="PTHR30007:SF1">
    <property type="entry name" value="BLR1914 PROTEIN"/>
    <property type="match status" value="1"/>
</dbReference>
<dbReference type="Pfam" id="PF01609">
    <property type="entry name" value="DDE_Tnp_1"/>
    <property type="match status" value="1"/>
</dbReference>
<protein>
    <submittedName>
        <fullName evidence="4">IS5 family transposase</fullName>
    </submittedName>
</protein>
<sequence length="285" mass="32268">MRCWWPCRCEDWAVREGVNNRPWIVDDALWAVIEPLLPKWPERSPGPRPVDDRRCLQGILFVLYTGITWQQLPLELGFGSGQTCWRRLGRWHEAGVFDQLHRILLAELNAAGQIDWTRACVDAPREGEKGGEATGPSPVDRGKTGSKHHLICDGRGTPLKVITTAANVNDVTQTLALADGVPPVAGRVGHPRKRPDTLLGDKGYDSDPNRRELRKRRILPVISRKGTPNIEGLGKLRYVVEQTFALLHQFKRLANRWERRLDLHNALVSLASGLICWRRLKHHTP</sequence>